<organism evidence="12 13">
    <name type="scientific">Planoprotostelium fungivorum</name>
    <dbReference type="NCBI Taxonomy" id="1890364"/>
    <lineage>
        <taxon>Eukaryota</taxon>
        <taxon>Amoebozoa</taxon>
        <taxon>Evosea</taxon>
        <taxon>Variosea</taxon>
        <taxon>Cavosteliida</taxon>
        <taxon>Cavosteliaceae</taxon>
        <taxon>Planoprotostelium</taxon>
    </lineage>
</organism>
<keyword evidence="13" id="KW-1185">Reference proteome</keyword>
<dbReference type="FunCoup" id="A0A2P6NNC4">
    <property type="interactions" value="255"/>
</dbReference>
<dbReference type="OrthoDB" id="1585644at2759"/>
<dbReference type="Pfam" id="PF11904">
    <property type="entry name" value="ANKRD13_C"/>
    <property type="match status" value="2"/>
</dbReference>
<accession>A0A2P6NNC4</accession>
<feature type="domain" description="Ankyrin repeat" evidence="11">
    <location>
        <begin position="254"/>
        <end position="373"/>
    </location>
</feature>
<dbReference type="SUPFAM" id="SSF48403">
    <property type="entry name" value="Ankyrin repeat"/>
    <property type="match status" value="1"/>
</dbReference>
<dbReference type="STRING" id="1890364.A0A2P6NNC4"/>
<feature type="repeat" description="ANK" evidence="8">
    <location>
        <begin position="138"/>
        <end position="170"/>
    </location>
</feature>
<dbReference type="Proteomes" id="UP000241769">
    <property type="component" value="Unassembled WGS sequence"/>
</dbReference>
<reference evidence="12 13" key="1">
    <citation type="journal article" date="2018" name="Genome Biol. Evol.">
        <title>Multiple Roots of Fruiting Body Formation in Amoebozoa.</title>
        <authorList>
            <person name="Hillmann F."/>
            <person name="Forbes G."/>
            <person name="Novohradska S."/>
            <person name="Ferling I."/>
            <person name="Riege K."/>
            <person name="Groth M."/>
            <person name="Westermann M."/>
            <person name="Marz M."/>
            <person name="Spaller T."/>
            <person name="Winckler T."/>
            <person name="Schaap P."/>
            <person name="Glockner G."/>
        </authorList>
    </citation>
    <scope>NUCLEOTIDE SEQUENCE [LARGE SCALE GENOMIC DNA]</scope>
    <source>
        <strain evidence="12 13">Jena</strain>
    </source>
</reference>
<dbReference type="SMART" id="SM00248">
    <property type="entry name" value="ANK"/>
    <property type="match status" value="2"/>
</dbReference>
<dbReference type="PANTHER" id="PTHR12447">
    <property type="entry name" value="ANKYRIN REPEAT DOMAIN-CONTAINING PROTEIN 13"/>
    <property type="match status" value="1"/>
</dbReference>
<dbReference type="Gene3D" id="1.25.40.20">
    <property type="entry name" value="Ankyrin repeat-containing domain"/>
    <property type="match status" value="1"/>
</dbReference>
<evidence type="ECO:0000256" key="1">
    <source>
        <dbReference type="ARBA" id="ARBA00004586"/>
    </source>
</evidence>
<keyword evidence="10" id="KW-0732">Signal</keyword>
<feature type="region of interest" description="Disordered" evidence="9">
    <location>
        <begin position="503"/>
        <end position="523"/>
    </location>
</feature>
<dbReference type="InterPro" id="IPR002110">
    <property type="entry name" value="Ankyrin_rpt"/>
</dbReference>
<dbReference type="InterPro" id="IPR036770">
    <property type="entry name" value="Ankyrin_rpt-contain_sf"/>
</dbReference>
<evidence type="ECO:0000313" key="13">
    <source>
        <dbReference type="Proteomes" id="UP000241769"/>
    </source>
</evidence>
<keyword evidence="3" id="KW-0256">Endoplasmic reticulum</keyword>
<sequence>MASLLLLLRFCLCLDNKWSVFFEDCSCPSGALAATGQPFGSGLEIKRPRLGDTNVIYITQTNMVSTEPNVDEYAKRYPLHHAVITNDATLVEEIIHQIEGSDQPLSDWVTEGYVETLRRPTDDSEKKRQIFLNHRDWNGNPALHLAIHLKNKDIVRILLQRGADPSVRNGGGYSSMQEAIPTGEVEIPQMVYESISNSTKEEYLRRAPLIFAQLMELPDFTCDVHWEMKTWVPLLSWALPNDTLRLYKSGDRLRIDATLLGLKGLRWQRGNISFLLSGREQNGSVVILDHQNKIVQYLGTDDIRPKNLKKLLSRTTVKRGDVNTSNVSMVSSQSWMGGFVMEQISGCEAQMFDVEGLIMKIQTRKRDKNAREETKLSPSYFIPKKNTGKGEGLLYSYETLSVDERNIKSTVYLADSSPFDIRALLPLIEAAIPRAKQMKHVLNVLRVIPHCKMPVKLDVPIFATVSANATVSSFERKKPGEDLFVIDESYRRGKVEFFFDAQKREEGVEDGDDEEEKEEETTK</sequence>
<keyword evidence="5" id="KW-0472">Membrane</keyword>
<comment type="subcellular location">
    <subcellularLocation>
        <location evidence="1">Endoplasmic reticulum membrane</location>
    </subcellularLocation>
</comment>
<dbReference type="InterPro" id="IPR021832">
    <property type="entry name" value="ANKRD13"/>
</dbReference>
<dbReference type="InterPro" id="IPR055285">
    <property type="entry name" value="ANKRD13_C"/>
</dbReference>
<name>A0A2P6NNC4_9EUKA</name>
<dbReference type="AlphaFoldDB" id="A0A2P6NNC4"/>
<comment type="function">
    <text evidence="7">Acts as a molecular chaperone for G protein-coupled receptors, regulating their biogenesis and exit from the ER.</text>
</comment>
<keyword evidence="6" id="KW-0143">Chaperone</keyword>
<dbReference type="PROSITE" id="PS50088">
    <property type="entry name" value="ANK_REPEAT"/>
    <property type="match status" value="1"/>
</dbReference>
<dbReference type="Pfam" id="PF00023">
    <property type="entry name" value="Ank"/>
    <property type="match status" value="1"/>
</dbReference>
<keyword evidence="4 8" id="KW-0040">ANK repeat</keyword>
<evidence type="ECO:0000313" key="12">
    <source>
        <dbReference type="EMBL" id="PRP85449.1"/>
    </source>
</evidence>
<feature type="signal peptide" evidence="10">
    <location>
        <begin position="1"/>
        <end position="19"/>
    </location>
</feature>
<evidence type="ECO:0000256" key="4">
    <source>
        <dbReference type="ARBA" id="ARBA00023043"/>
    </source>
</evidence>
<feature type="compositionally biased region" description="Acidic residues" evidence="9">
    <location>
        <begin position="507"/>
        <end position="523"/>
    </location>
</feature>
<proteinExistence type="predicted"/>
<comment type="caution">
    <text evidence="12">The sequence shown here is derived from an EMBL/GenBank/DDBJ whole genome shotgun (WGS) entry which is preliminary data.</text>
</comment>
<evidence type="ECO:0000256" key="2">
    <source>
        <dbReference type="ARBA" id="ARBA00022737"/>
    </source>
</evidence>
<evidence type="ECO:0000256" key="6">
    <source>
        <dbReference type="ARBA" id="ARBA00023186"/>
    </source>
</evidence>
<gene>
    <name evidence="12" type="ORF">PROFUN_06818</name>
</gene>
<dbReference type="PROSITE" id="PS50297">
    <property type="entry name" value="ANK_REP_REGION"/>
    <property type="match status" value="1"/>
</dbReference>
<keyword evidence="2" id="KW-0677">Repeat</keyword>
<evidence type="ECO:0000256" key="8">
    <source>
        <dbReference type="PROSITE-ProRule" id="PRU00023"/>
    </source>
</evidence>
<feature type="chain" id="PRO_5015203607" evidence="10">
    <location>
        <begin position="20"/>
        <end position="523"/>
    </location>
</feature>
<evidence type="ECO:0000256" key="9">
    <source>
        <dbReference type="SAM" id="MobiDB-lite"/>
    </source>
</evidence>
<protein>
    <submittedName>
        <fullName evidence="12">Ankyrin repeat domain-containing protein 13C</fullName>
    </submittedName>
</protein>
<evidence type="ECO:0000259" key="11">
    <source>
        <dbReference type="Pfam" id="PF11904"/>
    </source>
</evidence>
<evidence type="ECO:0000256" key="10">
    <source>
        <dbReference type="SAM" id="SignalP"/>
    </source>
</evidence>
<feature type="domain" description="Ankyrin repeat" evidence="11">
    <location>
        <begin position="399"/>
        <end position="484"/>
    </location>
</feature>
<dbReference type="InParanoid" id="A0A2P6NNC4"/>
<evidence type="ECO:0000256" key="5">
    <source>
        <dbReference type="ARBA" id="ARBA00023136"/>
    </source>
</evidence>
<evidence type="ECO:0000256" key="7">
    <source>
        <dbReference type="ARBA" id="ARBA00037107"/>
    </source>
</evidence>
<evidence type="ECO:0000256" key="3">
    <source>
        <dbReference type="ARBA" id="ARBA00022824"/>
    </source>
</evidence>
<dbReference type="GO" id="GO:0005789">
    <property type="term" value="C:endoplasmic reticulum membrane"/>
    <property type="evidence" value="ECO:0007669"/>
    <property type="project" value="UniProtKB-SubCell"/>
</dbReference>
<dbReference type="EMBL" id="MDYQ01000044">
    <property type="protein sequence ID" value="PRP85449.1"/>
    <property type="molecule type" value="Genomic_DNA"/>
</dbReference>
<dbReference type="PANTHER" id="PTHR12447:SF25">
    <property type="entry name" value="ANKYRIN REPEAT DOMAIN-CONTAINING PROTEIN 13C"/>
    <property type="match status" value="1"/>
</dbReference>